<gene>
    <name evidence="2" type="ORF">OTU49_011666</name>
</gene>
<feature type="region of interest" description="Disordered" evidence="1">
    <location>
        <begin position="1"/>
        <end position="37"/>
    </location>
</feature>
<accession>A0AAW0W469</accession>
<comment type="caution">
    <text evidence="2">The sequence shown here is derived from an EMBL/GenBank/DDBJ whole genome shotgun (WGS) entry which is preliminary data.</text>
</comment>
<dbReference type="AlphaFoldDB" id="A0AAW0W469"/>
<feature type="region of interest" description="Disordered" evidence="1">
    <location>
        <begin position="77"/>
        <end position="119"/>
    </location>
</feature>
<evidence type="ECO:0000256" key="1">
    <source>
        <dbReference type="SAM" id="MobiDB-lite"/>
    </source>
</evidence>
<proteinExistence type="predicted"/>
<evidence type="ECO:0000313" key="3">
    <source>
        <dbReference type="Proteomes" id="UP001445076"/>
    </source>
</evidence>
<feature type="compositionally biased region" description="Low complexity" evidence="1">
    <location>
        <begin position="88"/>
        <end position="102"/>
    </location>
</feature>
<protein>
    <submittedName>
        <fullName evidence="2">Uncharacterized protein</fullName>
    </submittedName>
</protein>
<organism evidence="2 3">
    <name type="scientific">Cherax quadricarinatus</name>
    <name type="common">Australian red claw crayfish</name>
    <dbReference type="NCBI Taxonomy" id="27406"/>
    <lineage>
        <taxon>Eukaryota</taxon>
        <taxon>Metazoa</taxon>
        <taxon>Ecdysozoa</taxon>
        <taxon>Arthropoda</taxon>
        <taxon>Crustacea</taxon>
        <taxon>Multicrustacea</taxon>
        <taxon>Malacostraca</taxon>
        <taxon>Eumalacostraca</taxon>
        <taxon>Eucarida</taxon>
        <taxon>Decapoda</taxon>
        <taxon>Pleocyemata</taxon>
        <taxon>Astacidea</taxon>
        <taxon>Parastacoidea</taxon>
        <taxon>Parastacidae</taxon>
        <taxon>Cherax</taxon>
    </lineage>
</organism>
<dbReference type="EMBL" id="JARKIK010000089">
    <property type="protein sequence ID" value="KAK8723336.1"/>
    <property type="molecule type" value="Genomic_DNA"/>
</dbReference>
<sequence>MGPRLAARSRGTVESRPSPMGPPPKAPSMSPVVDGGPPPSFQARAWAWPTGVIRFLYPAHGGLTTPCVFVVASRPHPTHAHNPPTPPTKATHLHTPAAAHTHGQSRPHLPTPSPIFSKPFSPPDRPLILHLIRQGNCIPRNTPYKYTREYTHKCMGNTQLPLKWNNGDKYNENDEK</sequence>
<dbReference type="Proteomes" id="UP001445076">
    <property type="component" value="Unassembled WGS sequence"/>
</dbReference>
<reference evidence="2 3" key="1">
    <citation type="journal article" date="2024" name="BMC Genomics">
        <title>Genome assembly of redclaw crayfish (Cherax quadricarinatus) provides insights into its immune adaptation and hypoxia tolerance.</title>
        <authorList>
            <person name="Liu Z."/>
            <person name="Zheng J."/>
            <person name="Li H."/>
            <person name="Fang K."/>
            <person name="Wang S."/>
            <person name="He J."/>
            <person name="Zhou D."/>
            <person name="Weng S."/>
            <person name="Chi M."/>
            <person name="Gu Z."/>
            <person name="He J."/>
            <person name="Li F."/>
            <person name="Wang M."/>
        </authorList>
    </citation>
    <scope>NUCLEOTIDE SEQUENCE [LARGE SCALE GENOMIC DNA]</scope>
    <source>
        <strain evidence="2">ZL_2023a</strain>
    </source>
</reference>
<evidence type="ECO:0000313" key="2">
    <source>
        <dbReference type="EMBL" id="KAK8723336.1"/>
    </source>
</evidence>
<keyword evidence="3" id="KW-1185">Reference proteome</keyword>
<name>A0AAW0W469_CHEQU</name>